<evidence type="ECO:0000313" key="1">
    <source>
        <dbReference type="EMBL" id="WTR74889.1"/>
    </source>
</evidence>
<gene>
    <name evidence="1" type="ORF">OG814_39265</name>
</gene>
<dbReference type="EMBL" id="CP108188">
    <property type="protein sequence ID" value="WTR74889.1"/>
    <property type="molecule type" value="Genomic_DNA"/>
</dbReference>
<dbReference type="Proteomes" id="UP001622594">
    <property type="component" value="Chromosome"/>
</dbReference>
<name>A0ABZ1LMD0_9ACTN</name>
<reference evidence="1 2" key="1">
    <citation type="submission" date="2022-10" db="EMBL/GenBank/DDBJ databases">
        <title>The complete genomes of actinobacterial strains from the NBC collection.</title>
        <authorList>
            <person name="Joergensen T.S."/>
            <person name="Alvarez Arevalo M."/>
            <person name="Sterndorff E.B."/>
            <person name="Faurdal D."/>
            <person name="Vuksanovic O."/>
            <person name="Mourched A.-S."/>
            <person name="Charusanti P."/>
            <person name="Shaw S."/>
            <person name="Blin K."/>
            <person name="Weber T."/>
        </authorList>
    </citation>
    <scope>NUCLEOTIDE SEQUENCE [LARGE SCALE GENOMIC DNA]</scope>
    <source>
        <strain evidence="1 2">NBC_00123</strain>
    </source>
</reference>
<dbReference type="RefSeq" id="WP_327159709.1">
    <property type="nucleotide sequence ID" value="NZ_CP108188.1"/>
</dbReference>
<protein>
    <recommendedName>
        <fullName evidence="3">HEAT repeat domain-containing protein</fullName>
    </recommendedName>
</protein>
<keyword evidence="2" id="KW-1185">Reference proteome</keyword>
<sequence length="151" mass="16601">MGDQMDSEPRRAVVTALVELGRSRDFRDRADAGHGLAAFADVQEARRPLLELVLDQADTMVTLVTAEALLRRQDKAGLSVLASAWEAAGGQQRGWIHTAIDDVLGIFSEDRDKAMRLCEELMQDDAADGTARRARRLHEILVGLDPVLRPA</sequence>
<evidence type="ECO:0008006" key="3">
    <source>
        <dbReference type="Google" id="ProtNLM"/>
    </source>
</evidence>
<organism evidence="1 2">
    <name type="scientific">Streptomyces zaomyceticus</name>
    <dbReference type="NCBI Taxonomy" id="68286"/>
    <lineage>
        <taxon>Bacteria</taxon>
        <taxon>Bacillati</taxon>
        <taxon>Actinomycetota</taxon>
        <taxon>Actinomycetes</taxon>
        <taxon>Kitasatosporales</taxon>
        <taxon>Streptomycetaceae</taxon>
        <taxon>Streptomyces</taxon>
    </lineage>
</organism>
<proteinExistence type="predicted"/>
<accession>A0ABZ1LMD0</accession>
<evidence type="ECO:0000313" key="2">
    <source>
        <dbReference type="Proteomes" id="UP001622594"/>
    </source>
</evidence>